<dbReference type="OrthoDB" id="9805733at2"/>
<keyword evidence="5" id="KW-1185">Reference proteome</keyword>
<feature type="domain" description="Tryptophan synthase beta chain-like PALP" evidence="3">
    <location>
        <begin position="16"/>
        <end position="196"/>
    </location>
</feature>
<evidence type="ECO:0000313" key="5">
    <source>
        <dbReference type="Proteomes" id="UP000075320"/>
    </source>
</evidence>
<gene>
    <name evidence="4" type="ORF">AZI86_01810</name>
</gene>
<dbReference type="GO" id="GO:1901605">
    <property type="term" value="P:alpha-amino acid metabolic process"/>
    <property type="evidence" value="ECO:0007669"/>
    <property type="project" value="UniProtKB-ARBA"/>
</dbReference>
<dbReference type="RefSeq" id="WP_061833377.1">
    <property type="nucleotide sequence ID" value="NZ_LUKE01000001.1"/>
</dbReference>
<dbReference type="Pfam" id="PF00291">
    <property type="entry name" value="PALP"/>
    <property type="match status" value="1"/>
</dbReference>
<dbReference type="Proteomes" id="UP000075320">
    <property type="component" value="Unassembled WGS sequence"/>
</dbReference>
<dbReference type="PANTHER" id="PTHR10314">
    <property type="entry name" value="CYSTATHIONINE BETA-SYNTHASE"/>
    <property type="match status" value="1"/>
</dbReference>
<name>A0A150WN81_BDEBC</name>
<reference evidence="4 5" key="1">
    <citation type="submission" date="2016-03" db="EMBL/GenBank/DDBJ databases">
        <authorList>
            <person name="Ploux O."/>
        </authorList>
    </citation>
    <scope>NUCLEOTIDE SEQUENCE [LARGE SCALE GENOMIC DNA]</scope>
    <source>
        <strain evidence="4 5">R0</strain>
    </source>
</reference>
<comment type="cofactor">
    <cofactor evidence="1">
        <name>pyridoxal 5'-phosphate</name>
        <dbReference type="ChEBI" id="CHEBI:597326"/>
    </cofactor>
</comment>
<dbReference type="Gene3D" id="3.40.50.1100">
    <property type="match status" value="2"/>
</dbReference>
<evidence type="ECO:0000256" key="2">
    <source>
        <dbReference type="ARBA" id="ARBA00022898"/>
    </source>
</evidence>
<dbReference type="AlphaFoldDB" id="A0A150WN81"/>
<evidence type="ECO:0000313" key="4">
    <source>
        <dbReference type="EMBL" id="KYG65834.1"/>
    </source>
</evidence>
<evidence type="ECO:0000256" key="1">
    <source>
        <dbReference type="ARBA" id="ARBA00001933"/>
    </source>
</evidence>
<dbReference type="EMBL" id="LUKE01000001">
    <property type="protein sequence ID" value="KYG65834.1"/>
    <property type="molecule type" value="Genomic_DNA"/>
</dbReference>
<organism evidence="4 5">
    <name type="scientific">Bdellovibrio bacteriovorus</name>
    <dbReference type="NCBI Taxonomy" id="959"/>
    <lineage>
        <taxon>Bacteria</taxon>
        <taxon>Pseudomonadati</taxon>
        <taxon>Bdellovibrionota</taxon>
        <taxon>Bdellovibrionia</taxon>
        <taxon>Bdellovibrionales</taxon>
        <taxon>Pseudobdellovibrionaceae</taxon>
        <taxon>Bdellovibrio</taxon>
    </lineage>
</organism>
<dbReference type="InterPro" id="IPR050214">
    <property type="entry name" value="Cys_Synth/Cystath_Beta-Synth"/>
</dbReference>
<dbReference type="InterPro" id="IPR001926">
    <property type="entry name" value="TrpB-like_PALP"/>
</dbReference>
<comment type="caution">
    <text evidence="4">The sequence shown here is derived from an EMBL/GenBank/DDBJ whole genome shotgun (WGS) entry which is preliminary data.</text>
</comment>
<dbReference type="InterPro" id="IPR036052">
    <property type="entry name" value="TrpB-like_PALP_sf"/>
</dbReference>
<dbReference type="SUPFAM" id="SSF53686">
    <property type="entry name" value="Tryptophan synthase beta subunit-like PLP-dependent enzymes"/>
    <property type="match status" value="1"/>
</dbReference>
<evidence type="ECO:0000259" key="3">
    <source>
        <dbReference type="Pfam" id="PF00291"/>
    </source>
</evidence>
<keyword evidence="2" id="KW-0663">Pyridoxal phosphate</keyword>
<proteinExistence type="predicted"/>
<accession>A0A150WN81</accession>
<sequence>MLKPRFVEILESSLGLEKGHRIFTSLEGENPGGSIKDHMVLGELQQLQKLKSAGFKGVSEVSAGSTALSLAYYSRQLGMPCVLFVPMTASADIVARLQAHGAEVHQEDLSVIYEKYDQVMAMRPELFRFNQLYDEGKRRHYHAFGHAVKNTLGPMDAVIGAVGTGHSLRGIGEGIDKNLKTITAEPDESHKIPGVRNILLNRYGDQDTLSAAYFLQRITVAKQSLSEFKSLRTDKGEIEVGLSFSLVLAALKTYLVDKTEQKIFTVGAANKSVKL</sequence>
<protein>
    <recommendedName>
        <fullName evidence="3">Tryptophan synthase beta chain-like PALP domain-containing protein</fullName>
    </recommendedName>
</protein>